<gene>
    <name evidence="2" type="ORF">GWI33_019898</name>
</gene>
<name>A0A834M0Y1_RHYFE</name>
<sequence>MVVKQSTQRQLPDKNILTYRTGNKSNGFLYLLLLIHLLSTHDASAFHSIPETLRNPGALIEKQRPRDEREEEPGAKSENTLFGSESLATPLDLPLRLISADI</sequence>
<proteinExistence type="predicted"/>
<dbReference type="EMBL" id="JAACXV010014495">
    <property type="protein sequence ID" value="KAF7266788.1"/>
    <property type="molecule type" value="Genomic_DNA"/>
</dbReference>
<feature type="compositionally biased region" description="Basic and acidic residues" evidence="1">
    <location>
        <begin position="61"/>
        <end position="75"/>
    </location>
</feature>
<dbReference type="AlphaFoldDB" id="A0A834M0Y1"/>
<organism evidence="2 3">
    <name type="scientific">Rhynchophorus ferrugineus</name>
    <name type="common">Red palm weevil</name>
    <name type="synonym">Curculio ferrugineus</name>
    <dbReference type="NCBI Taxonomy" id="354439"/>
    <lineage>
        <taxon>Eukaryota</taxon>
        <taxon>Metazoa</taxon>
        <taxon>Ecdysozoa</taxon>
        <taxon>Arthropoda</taxon>
        <taxon>Hexapoda</taxon>
        <taxon>Insecta</taxon>
        <taxon>Pterygota</taxon>
        <taxon>Neoptera</taxon>
        <taxon>Endopterygota</taxon>
        <taxon>Coleoptera</taxon>
        <taxon>Polyphaga</taxon>
        <taxon>Cucujiformia</taxon>
        <taxon>Curculionidae</taxon>
        <taxon>Dryophthorinae</taxon>
        <taxon>Rhynchophorus</taxon>
    </lineage>
</organism>
<feature type="region of interest" description="Disordered" evidence="1">
    <location>
        <begin position="57"/>
        <end position="85"/>
    </location>
</feature>
<keyword evidence="3" id="KW-1185">Reference proteome</keyword>
<reference evidence="2" key="1">
    <citation type="submission" date="2020-08" db="EMBL/GenBank/DDBJ databases">
        <title>Genome sequencing and assembly of the red palm weevil Rhynchophorus ferrugineus.</title>
        <authorList>
            <person name="Dias G.B."/>
            <person name="Bergman C.M."/>
            <person name="Manee M."/>
        </authorList>
    </citation>
    <scope>NUCLEOTIDE SEQUENCE</scope>
    <source>
        <strain evidence="2">AA-2017</strain>
        <tissue evidence="2">Whole larva</tissue>
    </source>
</reference>
<evidence type="ECO:0000313" key="2">
    <source>
        <dbReference type="EMBL" id="KAF7266788.1"/>
    </source>
</evidence>
<protein>
    <submittedName>
        <fullName evidence="2">Uncharacterized protein</fullName>
    </submittedName>
</protein>
<dbReference type="Proteomes" id="UP000625711">
    <property type="component" value="Unassembled WGS sequence"/>
</dbReference>
<comment type="caution">
    <text evidence="2">The sequence shown here is derived from an EMBL/GenBank/DDBJ whole genome shotgun (WGS) entry which is preliminary data.</text>
</comment>
<evidence type="ECO:0000256" key="1">
    <source>
        <dbReference type="SAM" id="MobiDB-lite"/>
    </source>
</evidence>
<evidence type="ECO:0000313" key="3">
    <source>
        <dbReference type="Proteomes" id="UP000625711"/>
    </source>
</evidence>
<accession>A0A834M0Y1</accession>